<dbReference type="GO" id="GO:0008374">
    <property type="term" value="F:O-acyltransferase activity"/>
    <property type="evidence" value="ECO:0007669"/>
    <property type="project" value="TreeGrafter"/>
</dbReference>
<evidence type="ECO:0000256" key="6">
    <source>
        <dbReference type="ARBA" id="ARBA00055587"/>
    </source>
</evidence>
<proteinExistence type="inferred from homology"/>
<evidence type="ECO:0000256" key="2">
    <source>
        <dbReference type="ARBA" id="ARBA00022458"/>
    </source>
</evidence>
<comment type="function">
    <text evidence="6">Acetyltransferase implicated in the O-acetylation of Nod factors.</text>
</comment>
<evidence type="ECO:0000259" key="8">
    <source>
        <dbReference type="SMART" id="SM01266"/>
    </source>
</evidence>
<dbReference type="FunFam" id="2.160.10.10:FF:000025">
    <property type="entry name" value="Hexapeptide-repeat containing-acetyltransferase"/>
    <property type="match status" value="1"/>
</dbReference>
<evidence type="ECO:0000313" key="12">
    <source>
        <dbReference type="Proteomes" id="UP000726136"/>
    </source>
</evidence>
<dbReference type="STRING" id="55601.AA407_16330"/>
<dbReference type="SMART" id="SM01266">
    <property type="entry name" value="Mac"/>
    <property type="match status" value="1"/>
</dbReference>
<dbReference type="InterPro" id="IPR018357">
    <property type="entry name" value="Hexapep_transf_CS"/>
</dbReference>
<dbReference type="EMBL" id="CP034673">
    <property type="protein sequence ID" value="AZS26808.1"/>
    <property type="molecule type" value="Genomic_DNA"/>
</dbReference>
<keyword evidence="3 9" id="KW-0808">Transferase</keyword>
<dbReference type="GO" id="GO:0016407">
    <property type="term" value="F:acetyltransferase activity"/>
    <property type="evidence" value="ECO:0007669"/>
    <property type="project" value="InterPro"/>
</dbReference>
<dbReference type="Gene3D" id="2.160.10.10">
    <property type="entry name" value="Hexapeptide repeat proteins"/>
    <property type="match status" value="1"/>
</dbReference>
<dbReference type="PANTHER" id="PTHR23416:SF23">
    <property type="entry name" value="ACETYLTRANSFERASE C18B11.09C-RELATED"/>
    <property type="match status" value="1"/>
</dbReference>
<dbReference type="AlphaFoldDB" id="A0A191W9U2"/>
<dbReference type="InterPro" id="IPR001451">
    <property type="entry name" value="Hexapep"/>
</dbReference>
<dbReference type="CDD" id="cd03357">
    <property type="entry name" value="LbH_MAT_GAT"/>
    <property type="match status" value="1"/>
</dbReference>
<comment type="similarity">
    <text evidence="1">Belongs to the transferase hexapeptide repeat family.</text>
</comment>
<protein>
    <recommendedName>
        <fullName evidence="7">Nodulation protein L</fullName>
    </recommendedName>
</protein>
<dbReference type="PROSITE" id="PS00101">
    <property type="entry name" value="HEXAPEP_TRANSFERASES"/>
    <property type="match status" value="1"/>
</dbReference>
<gene>
    <name evidence="9" type="ORF">DYL72_17645</name>
    <name evidence="10" type="ORF">EAY46_03215</name>
</gene>
<evidence type="ECO:0000256" key="5">
    <source>
        <dbReference type="ARBA" id="ARBA00023315"/>
    </source>
</evidence>
<reference evidence="10 12" key="2">
    <citation type="journal article" date="2021" name="PeerJ">
        <title>Analysis of 44 Vibrio anguillarum genomes reveals high genetic diversity.</title>
        <authorList>
            <person name="Hansen M.J."/>
            <person name="Dalsgaard I."/>
        </authorList>
    </citation>
    <scope>NUCLEOTIDE SEQUENCE [LARGE SCALE GENOMIC DNA]</scope>
    <source>
        <strain evidence="10 12">040915-1/1B</strain>
    </source>
</reference>
<name>A0A191W9U2_VIBAN</name>
<accession>A0A191W9U2</accession>
<feature type="domain" description="Maltose/galactoside acetyltransferase" evidence="8">
    <location>
        <begin position="11"/>
        <end position="63"/>
    </location>
</feature>
<dbReference type="Pfam" id="PF12464">
    <property type="entry name" value="Mac"/>
    <property type="match status" value="1"/>
</dbReference>
<keyword evidence="2" id="KW-0536">Nodulation</keyword>
<evidence type="ECO:0000313" key="11">
    <source>
        <dbReference type="Proteomes" id="UP000256923"/>
    </source>
</evidence>
<dbReference type="Pfam" id="PF00132">
    <property type="entry name" value="Hexapep"/>
    <property type="match status" value="1"/>
</dbReference>
<evidence type="ECO:0000256" key="3">
    <source>
        <dbReference type="ARBA" id="ARBA00022679"/>
    </source>
</evidence>
<dbReference type="InterPro" id="IPR051159">
    <property type="entry name" value="Hexapeptide_acetyltransf"/>
</dbReference>
<dbReference type="InterPro" id="IPR024688">
    <property type="entry name" value="Mac_dom"/>
</dbReference>
<dbReference type="Proteomes" id="UP000726136">
    <property type="component" value="Unassembled WGS sequence"/>
</dbReference>
<evidence type="ECO:0000313" key="9">
    <source>
        <dbReference type="EMBL" id="AZS26808.1"/>
    </source>
</evidence>
<evidence type="ECO:0000256" key="7">
    <source>
        <dbReference type="ARBA" id="ARBA00067695"/>
    </source>
</evidence>
<evidence type="ECO:0000313" key="10">
    <source>
        <dbReference type="EMBL" id="MBF4372095.1"/>
    </source>
</evidence>
<dbReference type="InterPro" id="IPR011004">
    <property type="entry name" value="Trimer_LpxA-like_sf"/>
</dbReference>
<keyword evidence="12" id="KW-1185">Reference proteome</keyword>
<keyword evidence="5" id="KW-0012">Acyltransferase</keyword>
<dbReference type="PANTHER" id="PTHR23416">
    <property type="entry name" value="SIALIC ACID SYNTHASE-RELATED"/>
    <property type="match status" value="1"/>
</dbReference>
<dbReference type="SUPFAM" id="SSF51161">
    <property type="entry name" value="Trimeric LpxA-like enzymes"/>
    <property type="match status" value="1"/>
</dbReference>
<organism evidence="9 11">
    <name type="scientific">Vibrio anguillarum</name>
    <name type="common">Listonella anguillarum</name>
    <dbReference type="NCBI Taxonomy" id="55601"/>
    <lineage>
        <taxon>Bacteria</taxon>
        <taxon>Pseudomonadati</taxon>
        <taxon>Pseudomonadota</taxon>
        <taxon>Gammaproteobacteria</taxon>
        <taxon>Vibrionales</taxon>
        <taxon>Vibrionaceae</taxon>
        <taxon>Vibrio</taxon>
    </lineage>
</organism>
<evidence type="ECO:0000256" key="4">
    <source>
        <dbReference type="ARBA" id="ARBA00022737"/>
    </source>
</evidence>
<reference evidence="9 11" key="1">
    <citation type="submission" date="2018-12" db="EMBL/GenBank/DDBJ databases">
        <title>Characterization and Draft Genome of Vibrio anguillarum J360 Marine Pathogen Isolated from an Outbreak in Lumpfish (Cyclopterus lumpus).</title>
        <authorList>
            <person name="Vasquez J.I."/>
            <person name="Cao T."/>
            <person name="Chakraborty S."/>
            <person name="Gnanagobal H."/>
            <person name="Wescot J."/>
            <person name="Boyce D."/>
            <person name="Santander J."/>
        </authorList>
    </citation>
    <scope>NUCLEOTIDE SEQUENCE [LARGE SCALE GENOMIC DNA]</scope>
    <source>
        <strain evidence="9 11">J360</strain>
    </source>
</reference>
<evidence type="ECO:0000256" key="1">
    <source>
        <dbReference type="ARBA" id="ARBA00007274"/>
    </source>
</evidence>
<dbReference type="GO" id="GO:0005829">
    <property type="term" value="C:cytosol"/>
    <property type="evidence" value="ECO:0007669"/>
    <property type="project" value="TreeGrafter"/>
</dbReference>
<dbReference type="EMBL" id="RDPI01000003">
    <property type="protein sequence ID" value="MBF4372095.1"/>
    <property type="molecule type" value="Genomic_DNA"/>
</dbReference>
<dbReference type="Proteomes" id="UP000256923">
    <property type="component" value="Chromosome 2"/>
</dbReference>
<dbReference type="OrthoDB" id="9815592at2"/>
<sequence>MHKEERLMTEMEKMMNGMVFDGADPEMEAIRSKAGHLLLQINQCADATARHQLQTQLYRQIGQQSVVQPPFYCEFGETISIGDETFINMNVTMLDGAKITIGNHVLIGPNTQFYTPAHALDYRSRRLWETFCKPITVEDDVWIGGNVVINQGVTIGARSVVAANSVVNQDVPADSLVGGTPARVLRSLKEMNGTSDLHSAVKEGHH</sequence>
<keyword evidence="4" id="KW-0677">Repeat</keyword>